<feature type="transmembrane region" description="Helical" evidence="13">
    <location>
        <begin position="296"/>
        <end position="315"/>
    </location>
</feature>
<keyword evidence="16" id="KW-1185">Reference proteome</keyword>
<dbReference type="PRINTS" id="PR00081">
    <property type="entry name" value="GDHRDH"/>
</dbReference>
<keyword evidence="9" id="KW-0443">Lipid metabolism</keyword>
<dbReference type="GO" id="GO:0006666">
    <property type="term" value="P:3-keto-sphinganine metabolic process"/>
    <property type="evidence" value="ECO:0007669"/>
    <property type="project" value="InterPro"/>
</dbReference>
<dbReference type="InterPro" id="IPR057326">
    <property type="entry name" value="KR_dom"/>
</dbReference>
<gene>
    <name evidence="15" type="ORF">SK128_020402</name>
</gene>
<comment type="function">
    <text evidence="11">Catalyzes the reduction of 3'-oxosphinganine (3-ketodihydrosphingosine/KDS) to sphinganine (dihydrosphingosine/DHS), the second step of de novo sphingolipid biosynthesis.</text>
</comment>
<organism evidence="15 16">
    <name type="scientific">Halocaridina rubra</name>
    <name type="common">Hawaiian red shrimp</name>
    <dbReference type="NCBI Taxonomy" id="373956"/>
    <lineage>
        <taxon>Eukaryota</taxon>
        <taxon>Metazoa</taxon>
        <taxon>Ecdysozoa</taxon>
        <taxon>Arthropoda</taxon>
        <taxon>Crustacea</taxon>
        <taxon>Multicrustacea</taxon>
        <taxon>Malacostraca</taxon>
        <taxon>Eumalacostraca</taxon>
        <taxon>Eucarida</taxon>
        <taxon>Decapoda</taxon>
        <taxon>Pleocyemata</taxon>
        <taxon>Caridea</taxon>
        <taxon>Atyoidea</taxon>
        <taxon>Atyidae</taxon>
        <taxon>Halocaridina</taxon>
    </lineage>
</organism>
<evidence type="ECO:0000256" key="9">
    <source>
        <dbReference type="ARBA" id="ARBA00023098"/>
    </source>
</evidence>
<dbReference type="Proteomes" id="UP001381693">
    <property type="component" value="Unassembled WGS sequence"/>
</dbReference>
<evidence type="ECO:0000256" key="11">
    <source>
        <dbReference type="ARBA" id="ARBA00044737"/>
    </source>
</evidence>
<evidence type="ECO:0000256" key="5">
    <source>
        <dbReference type="ARBA" id="ARBA00022824"/>
    </source>
</evidence>
<comment type="pathway">
    <text evidence="2">Lipid metabolism; sphingolipid metabolism.</text>
</comment>
<dbReference type="FunFam" id="3.40.50.720:FF:000165">
    <property type="entry name" value="3-ketodihydrosphingosine reductase"/>
    <property type="match status" value="1"/>
</dbReference>
<dbReference type="GO" id="GO:0030148">
    <property type="term" value="P:sphingolipid biosynthetic process"/>
    <property type="evidence" value="ECO:0007669"/>
    <property type="project" value="InterPro"/>
</dbReference>
<dbReference type="InterPro" id="IPR045022">
    <property type="entry name" value="KDSR-like"/>
</dbReference>
<dbReference type="InterPro" id="IPR002347">
    <property type="entry name" value="SDR_fam"/>
</dbReference>
<comment type="similarity">
    <text evidence="4">Belongs to the short-chain dehydrogenases/reductases (SDR) family.</text>
</comment>
<evidence type="ECO:0000256" key="3">
    <source>
        <dbReference type="ARBA" id="ARBA00004991"/>
    </source>
</evidence>
<accession>A0AAN8WFX9</accession>
<comment type="subcellular location">
    <subcellularLocation>
        <location evidence="1">Endoplasmic reticulum</location>
    </subcellularLocation>
</comment>
<dbReference type="SMART" id="SM00822">
    <property type="entry name" value="PKS_KR"/>
    <property type="match status" value="1"/>
</dbReference>
<evidence type="ECO:0000313" key="15">
    <source>
        <dbReference type="EMBL" id="KAK7065341.1"/>
    </source>
</evidence>
<dbReference type="AlphaFoldDB" id="A0AAN8WFX9"/>
<dbReference type="Pfam" id="PF00106">
    <property type="entry name" value="adh_short"/>
    <property type="match status" value="1"/>
</dbReference>
<dbReference type="EC" id="1.1.1.102" evidence="10"/>
<comment type="caution">
    <text evidence="15">The sequence shown here is derived from an EMBL/GenBank/DDBJ whole genome shotgun (WGS) entry which is preliminary data.</text>
</comment>
<evidence type="ECO:0000256" key="7">
    <source>
        <dbReference type="ARBA" id="ARBA00022919"/>
    </source>
</evidence>
<evidence type="ECO:0000256" key="4">
    <source>
        <dbReference type="ARBA" id="ARBA00006484"/>
    </source>
</evidence>
<name>A0AAN8WFX9_HALRR</name>
<evidence type="ECO:0000256" key="1">
    <source>
        <dbReference type="ARBA" id="ARBA00004240"/>
    </source>
</evidence>
<keyword evidence="13" id="KW-0472">Membrane</keyword>
<dbReference type="PANTHER" id="PTHR43550:SF3">
    <property type="entry name" value="3-KETODIHYDROSPHINGOSINE REDUCTASE"/>
    <property type="match status" value="1"/>
</dbReference>
<evidence type="ECO:0000313" key="16">
    <source>
        <dbReference type="Proteomes" id="UP001381693"/>
    </source>
</evidence>
<evidence type="ECO:0000256" key="10">
    <source>
        <dbReference type="ARBA" id="ARBA00026112"/>
    </source>
</evidence>
<sequence length="335" mass="35947">MSLCCYLEYILIVVGVIFAFIAVADKLISKKRDLKGKHVMITGGSSGIGLSVAHEVAGRGAHVTLIARNIANLEKAKADVEATVANSVAGGKVQIFSVNLGCDSDAVSSVIKDAEAVLGPVYMLVNCAGFSRAQKFEELSPQVVKSVMDVNVLGSFFITQEAVRSMKQQQEGIIVFTSSQGGLLGLYGFSAYSAAKGALIKLAEALHMEVKPYNITVTVCCPPDTDTPGFEEENKTKPTETKLISEAAGLFKPEEVAHKLVEDALAGKFMTTNGLEGFMLTALCAGMGPITDLKSFLAQVLLSGVFRAVSAFYLWSFDRIVYKEYQQRMSSKKAE</sequence>
<dbReference type="GO" id="GO:0047560">
    <property type="term" value="F:3-dehydrosphinganine reductase activity"/>
    <property type="evidence" value="ECO:0007669"/>
    <property type="project" value="UniProtKB-EC"/>
</dbReference>
<dbReference type="Gene3D" id="3.40.50.720">
    <property type="entry name" value="NAD(P)-binding Rossmann-like Domain"/>
    <property type="match status" value="1"/>
</dbReference>
<evidence type="ECO:0000256" key="6">
    <source>
        <dbReference type="ARBA" id="ARBA00022857"/>
    </source>
</evidence>
<dbReference type="GO" id="GO:0005789">
    <property type="term" value="C:endoplasmic reticulum membrane"/>
    <property type="evidence" value="ECO:0007669"/>
    <property type="project" value="TreeGrafter"/>
</dbReference>
<keyword evidence="5" id="KW-0256">Endoplasmic reticulum</keyword>
<proteinExistence type="inferred from homology"/>
<dbReference type="EMBL" id="JAXCGZ010020810">
    <property type="protein sequence ID" value="KAK7065341.1"/>
    <property type="molecule type" value="Genomic_DNA"/>
</dbReference>
<reference evidence="15 16" key="1">
    <citation type="submission" date="2023-11" db="EMBL/GenBank/DDBJ databases">
        <title>Halocaridina rubra genome assembly.</title>
        <authorList>
            <person name="Smith C."/>
        </authorList>
    </citation>
    <scope>NUCLEOTIDE SEQUENCE [LARGE SCALE GENOMIC DNA]</scope>
    <source>
        <strain evidence="15">EP-1</strain>
        <tissue evidence="15">Whole</tissue>
    </source>
</reference>
<dbReference type="InterPro" id="IPR036291">
    <property type="entry name" value="NAD(P)-bd_dom_sf"/>
</dbReference>
<feature type="domain" description="Ketoreductase" evidence="14">
    <location>
        <begin position="37"/>
        <end position="226"/>
    </location>
</feature>
<keyword evidence="13" id="KW-1133">Transmembrane helix</keyword>
<dbReference type="PANTHER" id="PTHR43550">
    <property type="entry name" value="3-KETODIHYDROSPHINGOSINE REDUCTASE"/>
    <property type="match status" value="1"/>
</dbReference>
<protein>
    <recommendedName>
        <fullName evidence="10">3-dehydrosphinganine reductase</fullName>
        <ecNumber evidence="10">1.1.1.102</ecNumber>
    </recommendedName>
</protein>
<keyword evidence="7" id="KW-0746">Sphingolipid metabolism</keyword>
<keyword evidence="8" id="KW-0560">Oxidoreductase</keyword>
<evidence type="ECO:0000256" key="8">
    <source>
        <dbReference type="ARBA" id="ARBA00023002"/>
    </source>
</evidence>
<dbReference type="CDD" id="cd08939">
    <property type="entry name" value="KDSR-like_SDR_c"/>
    <property type="match status" value="1"/>
</dbReference>
<keyword evidence="13" id="KW-0812">Transmembrane</keyword>
<comment type="catalytic activity">
    <reaction evidence="12">
        <text>sphinganine + NADP(+) = 3-oxosphinganine + NADPH + H(+)</text>
        <dbReference type="Rhea" id="RHEA:22640"/>
        <dbReference type="ChEBI" id="CHEBI:15378"/>
        <dbReference type="ChEBI" id="CHEBI:57783"/>
        <dbReference type="ChEBI" id="CHEBI:57817"/>
        <dbReference type="ChEBI" id="CHEBI:58299"/>
        <dbReference type="ChEBI" id="CHEBI:58349"/>
        <dbReference type="EC" id="1.1.1.102"/>
    </reaction>
    <physiologicalReaction direction="right-to-left" evidence="12">
        <dbReference type="Rhea" id="RHEA:22642"/>
    </physiologicalReaction>
</comment>
<evidence type="ECO:0000256" key="2">
    <source>
        <dbReference type="ARBA" id="ARBA00004760"/>
    </source>
</evidence>
<evidence type="ECO:0000256" key="13">
    <source>
        <dbReference type="SAM" id="Phobius"/>
    </source>
</evidence>
<keyword evidence="6" id="KW-0521">NADP</keyword>
<dbReference type="SUPFAM" id="SSF51735">
    <property type="entry name" value="NAD(P)-binding Rossmann-fold domains"/>
    <property type="match status" value="1"/>
</dbReference>
<comment type="pathway">
    <text evidence="3">Sphingolipid metabolism.</text>
</comment>
<evidence type="ECO:0000259" key="14">
    <source>
        <dbReference type="SMART" id="SM00822"/>
    </source>
</evidence>
<feature type="transmembrane region" description="Helical" evidence="13">
    <location>
        <begin position="6"/>
        <end position="28"/>
    </location>
</feature>
<evidence type="ECO:0000256" key="12">
    <source>
        <dbReference type="ARBA" id="ARBA00048930"/>
    </source>
</evidence>